<dbReference type="GO" id="GO:0045893">
    <property type="term" value="P:positive regulation of DNA-templated transcription"/>
    <property type="evidence" value="ECO:0007669"/>
    <property type="project" value="InterPro"/>
</dbReference>
<dbReference type="InterPro" id="IPR046347">
    <property type="entry name" value="bZIP_sf"/>
</dbReference>
<keyword evidence="9" id="KW-1185">Reference proteome</keyword>
<keyword evidence="2" id="KW-0597">Phosphoprotein</keyword>
<evidence type="ECO:0000256" key="5">
    <source>
        <dbReference type="SAM" id="Coils"/>
    </source>
</evidence>
<evidence type="ECO:0000256" key="6">
    <source>
        <dbReference type="SAM" id="MobiDB-lite"/>
    </source>
</evidence>
<dbReference type="Pfam" id="PF00170">
    <property type="entry name" value="bZIP_1"/>
    <property type="match status" value="1"/>
</dbReference>
<evidence type="ECO:0000256" key="2">
    <source>
        <dbReference type="ARBA" id="ARBA00022553"/>
    </source>
</evidence>
<keyword evidence="3" id="KW-0238">DNA-binding</keyword>
<reference evidence="9" key="1">
    <citation type="journal article" date="2013" name="Nat. Genet.">
        <title>The Capsella rubella genome and the genomic consequences of rapid mating system evolution.</title>
        <authorList>
            <person name="Slotte T."/>
            <person name="Hazzouri K.M."/>
            <person name="Agren J.A."/>
            <person name="Koenig D."/>
            <person name="Maumus F."/>
            <person name="Guo Y.L."/>
            <person name="Steige K."/>
            <person name="Platts A.E."/>
            <person name="Escobar J.S."/>
            <person name="Newman L.K."/>
            <person name="Wang W."/>
            <person name="Mandakova T."/>
            <person name="Vello E."/>
            <person name="Smith L.M."/>
            <person name="Henz S.R."/>
            <person name="Steffen J."/>
            <person name="Takuno S."/>
            <person name="Brandvain Y."/>
            <person name="Coop G."/>
            <person name="Andolfatto P."/>
            <person name="Hu T.T."/>
            <person name="Blanchette M."/>
            <person name="Clark R.M."/>
            <person name="Quesneville H."/>
            <person name="Nordborg M."/>
            <person name="Gaut B.S."/>
            <person name="Lysak M.A."/>
            <person name="Jenkins J."/>
            <person name="Grimwood J."/>
            <person name="Chapman J."/>
            <person name="Prochnik S."/>
            <person name="Shu S."/>
            <person name="Rokhsar D."/>
            <person name="Schmutz J."/>
            <person name="Weigel D."/>
            <person name="Wright S.I."/>
        </authorList>
    </citation>
    <scope>NUCLEOTIDE SEQUENCE [LARGE SCALE GENOMIC DNA]</scope>
    <source>
        <strain evidence="9">cv. Monte Gargano</strain>
    </source>
</reference>
<feature type="coiled-coil region" evidence="5">
    <location>
        <begin position="297"/>
        <end position="331"/>
    </location>
</feature>
<dbReference type="InterPro" id="IPR004827">
    <property type="entry name" value="bZIP"/>
</dbReference>
<keyword evidence="5" id="KW-0175">Coiled coil</keyword>
<accession>R0EYV1</accession>
<dbReference type="PANTHER" id="PTHR22952:SF446">
    <property type="entry name" value="ABSCISIC ACID-INSENSITIVE 5-LIKE PROTEIN 5-RELATED"/>
    <property type="match status" value="1"/>
</dbReference>
<feature type="domain" description="BZIP" evidence="7">
    <location>
        <begin position="279"/>
        <end position="330"/>
    </location>
</feature>
<feature type="region of interest" description="Disordered" evidence="6">
    <location>
        <begin position="337"/>
        <end position="356"/>
    </location>
</feature>
<evidence type="ECO:0000313" key="8">
    <source>
        <dbReference type="EMBL" id="EOA14452.1"/>
    </source>
</evidence>
<dbReference type="SUPFAM" id="SSF57959">
    <property type="entry name" value="Leucine zipper domain"/>
    <property type="match status" value="1"/>
</dbReference>
<dbReference type="Gene3D" id="1.20.5.170">
    <property type="match status" value="1"/>
</dbReference>
<dbReference type="eggNOG" id="ENOG502QPP6">
    <property type="taxonomic scope" value="Eukaryota"/>
</dbReference>
<evidence type="ECO:0000256" key="1">
    <source>
        <dbReference type="ARBA" id="ARBA00004123"/>
    </source>
</evidence>
<dbReference type="GO" id="GO:0005634">
    <property type="term" value="C:nucleus"/>
    <property type="evidence" value="ECO:0007669"/>
    <property type="project" value="UniProtKB-SubCell"/>
</dbReference>
<protein>
    <recommendedName>
        <fullName evidence="7">BZIP domain-containing protein</fullName>
    </recommendedName>
</protein>
<dbReference type="GO" id="GO:0003677">
    <property type="term" value="F:DNA binding"/>
    <property type="evidence" value="ECO:0007669"/>
    <property type="project" value="UniProtKB-KW"/>
</dbReference>
<dbReference type="STRING" id="81985.R0EYV1"/>
<dbReference type="PANTHER" id="PTHR22952">
    <property type="entry name" value="CAMP-RESPONSE ELEMENT BINDING PROTEIN-RELATED"/>
    <property type="match status" value="1"/>
</dbReference>
<dbReference type="InterPro" id="IPR043452">
    <property type="entry name" value="BZIP46-like"/>
</dbReference>
<evidence type="ECO:0000256" key="3">
    <source>
        <dbReference type="ARBA" id="ARBA00023125"/>
    </source>
</evidence>
<dbReference type="EMBL" id="KB870812">
    <property type="protein sequence ID" value="EOA14452.1"/>
    <property type="molecule type" value="Genomic_DNA"/>
</dbReference>
<dbReference type="PROSITE" id="PS50217">
    <property type="entry name" value="BZIP"/>
    <property type="match status" value="1"/>
</dbReference>
<feature type="compositionally biased region" description="Basic and acidic residues" evidence="6">
    <location>
        <begin position="342"/>
        <end position="356"/>
    </location>
</feature>
<dbReference type="Proteomes" id="UP000029121">
    <property type="component" value="Unassembled WGS sequence"/>
</dbReference>
<sequence length="356" mass="40091">MDSYWRLKNLVNDLPVTNPSSRQGSSIYSWTVDQFQTSLGKNCGSMNMDELVKNICSAEETQGALQRQGSTSLPRTLSHKTVDEVWKYITQEEETKNYGVTNISHLQRQQTLGEITLEEFLIRSGARINNTSNVSIHDSSSLISGYPNTSLDVEFQPNAMVPMSHESNLHQNVNVSTMSAYQPQQPIMSRPNGYSYGQQIRSSNGVQGNKRSLVPSVAKNPSGTMACSSVKPFPILNKTRKIDGESSLLSSSPYIFSGNTSTRGRKIDINAITAENKLVDKKLKRKIKNRESAARSRARKQAQTMELEAELEKLKKQYEELLKQQVDLRKMLIEPGMINRQGEPERKLRRTKSDIM</sequence>
<dbReference type="KEGG" id="crb:17876175"/>
<gene>
    <name evidence="8" type="ORF">CARUB_v10027656mg</name>
</gene>
<keyword evidence="4" id="KW-0539">Nucleus</keyword>
<evidence type="ECO:0000313" key="9">
    <source>
        <dbReference type="Proteomes" id="UP000029121"/>
    </source>
</evidence>
<dbReference type="AlphaFoldDB" id="R0EYV1"/>
<name>R0EYV1_9BRAS</name>
<evidence type="ECO:0000256" key="4">
    <source>
        <dbReference type="ARBA" id="ARBA00023242"/>
    </source>
</evidence>
<dbReference type="GO" id="GO:0003700">
    <property type="term" value="F:DNA-binding transcription factor activity"/>
    <property type="evidence" value="ECO:0007669"/>
    <property type="project" value="InterPro"/>
</dbReference>
<dbReference type="CDD" id="cd14707">
    <property type="entry name" value="bZIP_plant_BZIP46"/>
    <property type="match status" value="1"/>
</dbReference>
<comment type="subcellular location">
    <subcellularLocation>
        <location evidence="1">Nucleus</location>
    </subcellularLocation>
</comment>
<dbReference type="OrthoDB" id="1097776at2759"/>
<evidence type="ECO:0000259" key="7">
    <source>
        <dbReference type="PROSITE" id="PS50217"/>
    </source>
</evidence>
<dbReference type="SMART" id="SM00338">
    <property type="entry name" value="BRLZ"/>
    <property type="match status" value="1"/>
</dbReference>
<organism evidence="8 9">
    <name type="scientific">Capsella rubella</name>
    <dbReference type="NCBI Taxonomy" id="81985"/>
    <lineage>
        <taxon>Eukaryota</taxon>
        <taxon>Viridiplantae</taxon>
        <taxon>Streptophyta</taxon>
        <taxon>Embryophyta</taxon>
        <taxon>Tracheophyta</taxon>
        <taxon>Spermatophyta</taxon>
        <taxon>Magnoliopsida</taxon>
        <taxon>eudicotyledons</taxon>
        <taxon>Gunneridae</taxon>
        <taxon>Pentapetalae</taxon>
        <taxon>rosids</taxon>
        <taxon>malvids</taxon>
        <taxon>Brassicales</taxon>
        <taxon>Brassicaceae</taxon>
        <taxon>Camelineae</taxon>
        <taxon>Capsella</taxon>
    </lineage>
</organism>
<proteinExistence type="predicted"/>
<dbReference type="PROSITE" id="PS00036">
    <property type="entry name" value="BZIP_BASIC"/>
    <property type="match status" value="1"/>
</dbReference>